<dbReference type="EMBL" id="JAUHHV010000001">
    <property type="protein sequence ID" value="KAK1434520.1"/>
    <property type="molecule type" value="Genomic_DNA"/>
</dbReference>
<evidence type="ECO:0000313" key="2">
    <source>
        <dbReference type="Proteomes" id="UP001229421"/>
    </source>
</evidence>
<dbReference type="AlphaFoldDB" id="A0AAD8P0F6"/>
<dbReference type="Proteomes" id="UP001229421">
    <property type="component" value="Unassembled WGS sequence"/>
</dbReference>
<accession>A0AAD8P0F6</accession>
<name>A0AAD8P0F6_TARER</name>
<sequence>MLSGSVFEYSFCSHLTDAVEKDLAWASPLAGQTHATPDQWIMPFSISKSMIHYDFEVVTDLDQREPPISSLLGTTKLVLCTSNNTLRHHEEPKGGFPGFVPLLCVGHDCVPCSLARGGTKYWFLIGGALTIHTWGAMLPDISVG</sequence>
<protein>
    <submittedName>
        <fullName evidence="1">Uncharacterized protein</fullName>
    </submittedName>
</protein>
<comment type="caution">
    <text evidence="1">The sequence shown here is derived from an EMBL/GenBank/DDBJ whole genome shotgun (WGS) entry which is preliminary data.</text>
</comment>
<organism evidence="1 2">
    <name type="scientific">Tagetes erecta</name>
    <name type="common">African marigold</name>
    <dbReference type="NCBI Taxonomy" id="13708"/>
    <lineage>
        <taxon>Eukaryota</taxon>
        <taxon>Viridiplantae</taxon>
        <taxon>Streptophyta</taxon>
        <taxon>Embryophyta</taxon>
        <taxon>Tracheophyta</taxon>
        <taxon>Spermatophyta</taxon>
        <taxon>Magnoliopsida</taxon>
        <taxon>eudicotyledons</taxon>
        <taxon>Gunneridae</taxon>
        <taxon>Pentapetalae</taxon>
        <taxon>asterids</taxon>
        <taxon>campanulids</taxon>
        <taxon>Asterales</taxon>
        <taxon>Asteraceae</taxon>
        <taxon>Asteroideae</taxon>
        <taxon>Heliantheae alliance</taxon>
        <taxon>Tageteae</taxon>
        <taxon>Tagetes</taxon>
    </lineage>
</organism>
<keyword evidence="2" id="KW-1185">Reference proteome</keyword>
<gene>
    <name evidence="1" type="ORF">QVD17_00265</name>
</gene>
<proteinExistence type="predicted"/>
<reference evidence="1" key="1">
    <citation type="journal article" date="2023" name="bioRxiv">
        <title>Improved chromosome-level genome assembly for marigold (Tagetes erecta).</title>
        <authorList>
            <person name="Jiang F."/>
            <person name="Yuan L."/>
            <person name="Wang S."/>
            <person name="Wang H."/>
            <person name="Xu D."/>
            <person name="Wang A."/>
            <person name="Fan W."/>
        </authorList>
    </citation>
    <scope>NUCLEOTIDE SEQUENCE</scope>
    <source>
        <strain evidence="1">WSJ</strain>
        <tissue evidence="1">Leaf</tissue>
    </source>
</reference>
<evidence type="ECO:0000313" key="1">
    <source>
        <dbReference type="EMBL" id="KAK1434520.1"/>
    </source>
</evidence>